<keyword evidence="2" id="KW-1185">Reference proteome</keyword>
<organism evidence="1 2">
    <name type="scientific">Paramecium octaurelia</name>
    <dbReference type="NCBI Taxonomy" id="43137"/>
    <lineage>
        <taxon>Eukaryota</taxon>
        <taxon>Sar</taxon>
        <taxon>Alveolata</taxon>
        <taxon>Ciliophora</taxon>
        <taxon>Intramacronucleata</taxon>
        <taxon>Oligohymenophorea</taxon>
        <taxon>Peniculida</taxon>
        <taxon>Parameciidae</taxon>
        <taxon>Paramecium</taxon>
    </lineage>
</organism>
<gene>
    <name evidence="1" type="ORF">POCTA_138.1.T1670003</name>
</gene>
<dbReference type="Proteomes" id="UP000683925">
    <property type="component" value="Unassembled WGS sequence"/>
</dbReference>
<dbReference type="EMBL" id="CAJJDP010000170">
    <property type="protein sequence ID" value="CAD8214025.1"/>
    <property type="molecule type" value="Genomic_DNA"/>
</dbReference>
<name>A0A8S1YII1_PAROT</name>
<accession>A0A8S1YII1</accession>
<proteinExistence type="predicted"/>
<reference evidence="1" key="1">
    <citation type="submission" date="2021-01" db="EMBL/GenBank/DDBJ databases">
        <authorList>
            <consortium name="Genoscope - CEA"/>
            <person name="William W."/>
        </authorList>
    </citation>
    <scope>NUCLEOTIDE SEQUENCE</scope>
</reference>
<evidence type="ECO:0000313" key="1">
    <source>
        <dbReference type="EMBL" id="CAD8214025.1"/>
    </source>
</evidence>
<evidence type="ECO:0000313" key="2">
    <source>
        <dbReference type="Proteomes" id="UP000683925"/>
    </source>
</evidence>
<comment type="caution">
    <text evidence="1">The sequence shown here is derived from an EMBL/GenBank/DDBJ whole genome shotgun (WGS) entry which is preliminary data.</text>
</comment>
<protein>
    <submittedName>
        <fullName evidence="1">Uncharacterized protein</fullName>
    </submittedName>
</protein>
<sequence>MKIIINLKNNYFIYQSYDVIGSIYITFFRTALFQGYLDQMEGELNDDIDIFENLNESGKAHHYRPHRSVLPNSFLKSERCESRRCIRFYISQNNTDQRIFNINLSKSPEYFALLLRVYKSMQKSKFREKGLGNNQLFPEVQIPIFNCQEGLKEDVVQDEQTKSRSIYYCLNNLININIYFQMQNNQIRQLVLIQEQNLFEEEKLKLNEKQLQGQRIMLIQKFEIVNLTISPNLRFLITYEKPKITEKSQWKMRSQLRIFDNQQNRILTIVKNVTIKTVKFTDDSKYLIIFPFLEQVKIFDIETQKHHEILKTNFLASIDQNNNMFIIDKEWKIIKYSIPEKIFTTCCCFQWVSKCINIFKEYYLIIIQQYYYILFLSNQKSVKQKKQFLQIFKNDQVNIFQRFLCVRMIENNRIEFTVENLFSGKTIRRIKNKKGTSCNIFENKDSTFFFGFSRIYEEKTQFFIFDLIRGIKLELIYDKKFLFRICMKYLK</sequence>
<dbReference type="AlphaFoldDB" id="A0A8S1YII1"/>